<organism evidence="2 3">
    <name type="scientific">Trichuris trichiura</name>
    <name type="common">Whipworm</name>
    <name type="synonym">Trichocephalus trichiurus</name>
    <dbReference type="NCBI Taxonomy" id="36087"/>
    <lineage>
        <taxon>Eukaryota</taxon>
        <taxon>Metazoa</taxon>
        <taxon>Ecdysozoa</taxon>
        <taxon>Nematoda</taxon>
        <taxon>Enoplea</taxon>
        <taxon>Dorylaimia</taxon>
        <taxon>Trichinellida</taxon>
        <taxon>Trichuridae</taxon>
        <taxon>Trichuris</taxon>
    </lineage>
</organism>
<name>A0A077ZL95_TRITR</name>
<feature type="compositionally biased region" description="Basic and acidic residues" evidence="1">
    <location>
        <begin position="21"/>
        <end position="35"/>
    </location>
</feature>
<sequence>MPVLAEGVALSSAEASDENDACLRSDEQSDIDRGTNDASDT</sequence>
<dbReference type="Proteomes" id="UP000030665">
    <property type="component" value="Unassembled WGS sequence"/>
</dbReference>
<dbReference type="AlphaFoldDB" id="A0A077ZL95"/>
<keyword evidence="3" id="KW-1185">Reference proteome</keyword>
<reference evidence="2" key="1">
    <citation type="submission" date="2014-01" db="EMBL/GenBank/DDBJ databases">
        <authorList>
            <person name="Aslett M."/>
        </authorList>
    </citation>
    <scope>NUCLEOTIDE SEQUENCE</scope>
</reference>
<evidence type="ECO:0000313" key="2">
    <source>
        <dbReference type="EMBL" id="CDW60514.1"/>
    </source>
</evidence>
<evidence type="ECO:0000256" key="1">
    <source>
        <dbReference type="SAM" id="MobiDB-lite"/>
    </source>
</evidence>
<gene>
    <name evidence="2" type="ORF">TTRE_0000890001</name>
</gene>
<protein>
    <submittedName>
        <fullName evidence="2">Uncharacterized protein</fullName>
    </submittedName>
</protein>
<evidence type="ECO:0000313" key="3">
    <source>
        <dbReference type="Proteomes" id="UP000030665"/>
    </source>
</evidence>
<proteinExistence type="predicted"/>
<feature type="region of interest" description="Disordered" evidence="1">
    <location>
        <begin position="1"/>
        <end position="41"/>
    </location>
</feature>
<reference evidence="2" key="2">
    <citation type="submission" date="2014-03" db="EMBL/GenBank/DDBJ databases">
        <title>The whipworm genome and dual-species transcriptomics of an intimate host-pathogen interaction.</title>
        <authorList>
            <person name="Foth B.J."/>
            <person name="Tsai I.J."/>
            <person name="Reid A.J."/>
            <person name="Bancroft A.J."/>
            <person name="Nichol S."/>
            <person name="Tracey A."/>
            <person name="Holroyd N."/>
            <person name="Cotton J.A."/>
            <person name="Stanley E.J."/>
            <person name="Zarowiecki M."/>
            <person name="Liu J.Z."/>
            <person name="Huckvale T."/>
            <person name="Cooper P.J."/>
            <person name="Grencis R.K."/>
            <person name="Berriman M."/>
        </authorList>
    </citation>
    <scope>NUCLEOTIDE SEQUENCE [LARGE SCALE GENOMIC DNA]</scope>
</reference>
<dbReference type="EMBL" id="HG807160">
    <property type="protein sequence ID" value="CDW60514.1"/>
    <property type="molecule type" value="Genomic_DNA"/>
</dbReference>
<accession>A0A077ZL95</accession>
<feature type="non-terminal residue" evidence="2">
    <location>
        <position position="41"/>
    </location>
</feature>